<dbReference type="Proteomes" id="UP000250235">
    <property type="component" value="Unassembled WGS sequence"/>
</dbReference>
<dbReference type="AlphaFoldDB" id="A0A2Z7ABI3"/>
<gene>
    <name evidence="1" type="ORF">F511_44687</name>
</gene>
<sequence>MANHLKRASISRTVYQPGKSSIRDRRGPSAYIIARWYSDTTTQSVITPMIALDLSGTTHLSVGHNVALSQSEAILNLKSRSLHQPGNARVKSHENIRTNRFFALLTNIDSGFLASINRNSNSRGAQRHQFVQNNGGK</sequence>
<dbReference type="EMBL" id="KV017125">
    <property type="protein sequence ID" value="KZV19070.1"/>
    <property type="molecule type" value="Genomic_DNA"/>
</dbReference>
<keyword evidence="2" id="KW-1185">Reference proteome</keyword>
<organism evidence="1 2">
    <name type="scientific">Dorcoceras hygrometricum</name>
    <dbReference type="NCBI Taxonomy" id="472368"/>
    <lineage>
        <taxon>Eukaryota</taxon>
        <taxon>Viridiplantae</taxon>
        <taxon>Streptophyta</taxon>
        <taxon>Embryophyta</taxon>
        <taxon>Tracheophyta</taxon>
        <taxon>Spermatophyta</taxon>
        <taxon>Magnoliopsida</taxon>
        <taxon>eudicotyledons</taxon>
        <taxon>Gunneridae</taxon>
        <taxon>Pentapetalae</taxon>
        <taxon>asterids</taxon>
        <taxon>lamiids</taxon>
        <taxon>Lamiales</taxon>
        <taxon>Gesneriaceae</taxon>
        <taxon>Didymocarpoideae</taxon>
        <taxon>Trichosporeae</taxon>
        <taxon>Loxocarpinae</taxon>
        <taxon>Dorcoceras</taxon>
    </lineage>
</organism>
<protein>
    <submittedName>
        <fullName evidence="1">Protein FLOWERING LOCUS T-like</fullName>
    </submittedName>
</protein>
<evidence type="ECO:0000313" key="1">
    <source>
        <dbReference type="EMBL" id="KZV19070.1"/>
    </source>
</evidence>
<reference evidence="1 2" key="1">
    <citation type="journal article" date="2015" name="Proc. Natl. Acad. Sci. U.S.A.">
        <title>The resurrection genome of Boea hygrometrica: A blueprint for survival of dehydration.</title>
        <authorList>
            <person name="Xiao L."/>
            <person name="Yang G."/>
            <person name="Zhang L."/>
            <person name="Yang X."/>
            <person name="Zhao S."/>
            <person name="Ji Z."/>
            <person name="Zhou Q."/>
            <person name="Hu M."/>
            <person name="Wang Y."/>
            <person name="Chen M."/>
            <person name="Xu Y."/>
            <person name="Jin H."/>
            <person name="Xiao X."/>
            <person name="Hu G."/>
            <person name="Bao F."/>
            <person name="Hu Y."/>
            <person name="Wan P."/>
            <person name="Li L."/>
            <person name="Deng X."/>
            <person name="Kuang T."/>
            <person name="Xiang C."/>
            <person name="Zhu J.K."/>
            <person name="Oliver M.J."/>
            <person name="He Y."/>
        </authorList>
    </citation>
    <scope>NUCLEOTIDE SEQUENCE [LARGE SCALE GENOMIC DNA]</scope>
    <source>
        <strain evidence="2">cv. XS01</strain>
    </source>
</reference>
<name>A0A2Z7ABI3_9LAMI</name>
<accession>A0A2Z7ABI3</accession>
<evidence type="ECO:0000313" key="2">
    <source>
        <dbReference type="Proteomes" id="UP000250235"/>
    </source>
</evidence>
<proteinExistence type="predicted"/>